<dbReference type="RefSeq" id="WP_129349272.1">
    <property type="nucleotide sequence ID" value="NZ_CP026538.1"/>
</dbReference>
<dbReference type="Pfam" id="PF02620">
    <property type="entry name" value="YceD"/>
    <property type="match status" value="1"/>
</dbReference>
<evidence type="ECO:0000313" key="2">
    <source>
        <dbReference type="Proteomes" id="UP000293296"/>
    </source>
</evidence>
<proteinExistence type="predicted"/>
<keyword evidence="2" id="KW-1185">Reference proteome</keyword>
<dbReference type="AlphaFoldDB" id="A0A4P6HGF0"/>
<name>A0A4P6HGF0_9BACT</name>
<dbReference type="KEGG" id="dcb:C3Y92_02725"/>
<dbReference type="OrthoDB" id="9790372at2"/>
<gene>
    <name evidence="1" type="ORF">C3Y92_02725</name>
</gene>
<protein>
    <submittedName>
        <fullName evidence="1">Metal-binding protein</fullName>
    </submittedName>
</protein>
<reference evidence="1 2" key="1">
    <citation type="submission" date="2018-02" db="EMBL/GenBank/DDBJ databases">
        <title>Genome sequence of Desulfovibrio carbinolicus DSM 3852.</title>
        <authorList>
            <person name="Wilbanks E."/>
            <person name="Skennerton C.T."/>
            <person name="Orphan V.J."/>
        </authorList>
    </citation>
    <scope>NUCLEOTIDE SEQUENCE [LARGE SCALE GENOMIC DNA]</scope>
    <source>
        <strain evidence="1 2">DSM 3852</strain>
    </source>
</reference>
<accession>A0A4P6HGF0</accession>
<dbReference type="InterPro" id="IPR003772">
    <property type="entry name" value="YceD"/>
</dbReference>
<organism evidence="1 2">
    <name type="scientific">Solidesulfovibrio carbinolicus</name>
    <dbReference type="NCBI Taxonomy" id="296842"/>
    <lineage>
        <taxon>Bacteria</taxon>
        <taxon>Pseudomonadati</taxon>
        <taxon>Thermodesulfobacteriota</taxon>
        <taxon>Desulfovibrionia</taxon>
        <taxon>Desulfovibrionales</taxon>
        <taxon>Desulfovibrionaceae</taxon>
        <taxon>Solidesulfovibrio</taxon>
    </lineage>
</organism>
<evidence type="ECO:0000313" key="1">
    <source>
        <dbReference type="EMBL" id="QAZ66211.1"/>
    </source>
</evidence>
<sequence length="180" mass="19365">MSELWLDITDVPASGREFSFSDQSLWTGPIAEFALPYRLDLPGTGLAATFTVTPQGRGVLVAGTLSGKTVTPCDRCAEDVTLDVATRFDLFEDAPLEGEKSLEPGLLRRRGKVLELDAGSLLWEQFLLSLPVKPLCDENCQGLCPSCGKRLADGPCGCQAETGDPRLAVLRNLKVPRGSN</sequence>
<dbReference type="EMBL" id="CP026538">
    <property type="protein sequence ID" value="QAZ66211.1"/>
    <property type="molecule type" value="Genomic_DNA"/>
</dbReference>
<dbReference type="Proteomes" id="UP000293296">
    <property type="component" value="Chromosome"/>
</dbReference>
<dbReference type="PANTHER" id="PTHR34374">
    <property type="entry name" value="LARGE RIBOSOMAL RNA SUBUNIT ACCUMULATION PROTEIN YCED HOMOLOG 1, CHLOROPLASTIC"/>
    <property type="match status" value="1"/>
</dbReference>
<dbReference type="PANTHER" id="PTHR34374:SF1">
    <property type="entry name" value="LARGE RIBOSOMAL RNA SUBUNIT ACCUMULATION PROTEIN YCED HOMOLOG 1, CHLOROPLASTIC"/>
    <property type="match status" value="1"/>
</dbReference>